<reference evidence="5 6" key="1">
    <citation type="submission" date="2020-08" db="EMBL/GenBank/DDBJ databases">
        <title>Streptomycin Non-resistant strain, P. mexicana.</title>
        <authorList>
            <person name="Ganesh-Kumar S."/>
            <person name="Zhe T."/>
            <person name="Yu Z."/>
            <person name="Min Y."/>
        </authorList>
    </citation>
    <scope>NUCLEOTIDE SEQUENCE [LARGE SCALE GENOMIC DNA]</scope>
    <source>
        <strain evidence="5 6">GTZY2</strain>
    </source>
</reference>
<feature type="domain" description="HTH marR-type" evidence="4">
    <location>
        <begin position="7"/>
        <end position="139"/>
    </location>
</feature>
<dbReference type="PROSITE" id="PS50995">
    <property type="entry name" value="HTH_MARR_2"/>
    <property type="match status" value="1"/>
</dbReference>
<dbReference type="GeneID" id="81469350"/>
<dbReference type="PRINTS" id="PR00598">
    <property type="entry name" value="HTHMARR"/>
</dbReference>
<organism evidence="5 6">
    <name type="scientific">Pseudoxanthomonas mexicana</name>
    <dbReference type="NCBI Taxonomy" id="128785"/>
    <lineage>
        <taxon>Bacteria</taxon>
        <taxon>Pseudomonadati</taxon>
        <taxon>Pseudomonadota</taxon>
        <taxon>Gammaproteobacteria</taxon>
        <taxon>Lysobacterales</taxon>
        <taxon>Lysobacteraceae</taxon>
        <taxon>Pseudoxanthomonas</taxon>
    </lineage>
</organism>
<accession>A0A7G9TCR9</accession>
<dbReference type="SMART" id="SM00347">
    <property type="entry name" value="HTH_MARR"/>
    <property type="match status" value="1"/>
</dbReference>
<dbReference type="InterPro" id="IPR000835">
    <property type="entry name" value="HTH_MarR-typ"/>
</dbReference>
<keyword evidence="1" id="KW-0805">Transcription regulation</keyword>
<keyword evidence="2" id="KW-0238">DNA-binding</keyword>
<evidence type="ECO:0000256" key="1">
    <source>
        <dbReference type="ARBA" id="ARBA00023015"/>
    </source>
</evidence>
<protein>
    <submittedName>
        <fullName evidence="5">MarR family transcriptional regulator</fullName>
    </submittedName>
</protein>
<dbReference type="GO" id="GO:0003700">
    <property type="term" value="F:DNA-binding transcription factor activity"/>
    <property type="evidence" value="ECO:0007669"/>
    <property type="project" value="InterPro"/>
</dbReference>
<evidence type="ECO:0000259" key="4">
    <source>
        <dbReference type="PROSITE" id="PS50995"/>
    </source>
</evidence>
<dbReference type="Pfam" id="PF01047">
    <property type="entry name" value="MarR"/>
    <property type="match status" value="1"/>
</dbReference>
<dbReference type="InterPro" id="IPR036390">
    <property type="entry name" value="WH_DNA-bd_sf"/>
</dbReference>
<name>A0A7G9TCR9_PSEMX</name>
<dbReference type="PANTHER" id="PTHR33164:SF64">
    <property type="entry name" value="TRANSCRIPTIONAL REGULATOR SLYA"/>
    <property type="match status" value="1"/>
</dbReference>
<gene>
    <name evidence="5" type="ORF">IAE60_00140</name>
</gene>
<proteinExistence type="predicted"/>
<dbReference type="AlphaFoldDB" id="A0A7G9TCR9"/>
<dbReference type="GO" id="GO:0006950">
    <property type="term" value="P:response to stress"/>
    <property type="evidence" value="ECO:0007669"/>
    <property type="project" value="TreeGrafter"/>
</dbReference>
<dbReference type="Proteomes" id="UP000515838">
    <property type="component" value="Chromosome"/>
</dbReference>
<dbReference type="EMBL" id="CP060731">
    <property type="protein sequence ID" value="QNN77894.1"/>
    <property type="molecule type" value="Genomic_DNA"/>
</dbReference>
<dbReference type="Gene3D" id="1.10.10.10">
    <property type="entry name" value="Winged helix-like DNA-binding domain superfamily/Winged helix DNA-binding domain"/>
    <property type="match status" value="1"/>
</dbReference>
<dbReference type="InterPro" id="IPR039422">
    <property type="entry name" value="MarR/SlyA-like"/>
</dbReference>
<keyword evidence="3" id="KW-0804">Transcription</keyword>
<evidence type="ECO:0000313" key="6">
    <source>
        <dbReference type="Proteomes" id="UP000515838"/>
    </source>
</evidence>
<sequence>MSHTNGKSTIGYLIADLSRLFGRVFDRRAAHLGLTRVQWRALKRIHQSEGITQSELADLLDMEPIAVGRVLDRLQKAGFIERRSDPDDRRVWRLHLLPQSDAVMHDIEAVAVSVREDCLAGVDAEELATTLKVLGQIRENLSRLDRASRAESSLRKS</sequence>
<dbReference type="InterPro" id="IPR036388">
    <property type="entry name" value="WH-like_DNA-bd_sf"/>
</dbReference>
<dbReference type="SUPFAM" id="SSF46785">
    <property type="entry name" value="Winged helix' DNA-binding domain"/>
    <property type="match status" value="1"/>
</dbReference>
<evidence type="ECO:0000256" key="3">
    <source>
        <dbReference type="ARBA" id="ARBA00023163"/>
    </source>
</evidence>
<dbReference type="PANTHER" id="PTHR33164">
    <property type="entry name" value="TRANSCRIPTIONAL REGULATOR, MARR FAMILY"/>
    <property type="match status" value="1"/>
</dbReference>
<dbReference type="GO" id="GO:0003677">
    <property type="term" value="F:DNA binding"/>
    <property type="evidence" value="ECO:0007669"/>
    <property type="project" value="UniProtKB-KW"/>
</dbReference>
<dbReference type="RefSeq" id="WP_162108446.1">
    <property type="nucleotide sequence ID" value="NZ_CP060731.1"/>
</dbReference>
<evidence type="ECO:0000256" key="2">
    <source>
        <dbReference type="ARBA" id="ARBA00023125"/>
    </source>
</evidence>
<evidence type="ECO:0000313" key="5">
    <source>
        <dbReference type="EMBL" id="QNN77894.1"/>
    </source>
</evidence>
<dbReference type="OrthoDB" id="32523at2"/>